<reference evidence="1" key="1">
    <citation type="journal article" date="2021" name="Proc. Natl. Acad. Sci. U.S.A.">
        <title>A Catalog of Tens of Thousands of Viruses from Human Metagenomes Reveals Hidden Associations with Chronic Diseases.</title>
        <authorList>
            <person name="Tisza M.J."/>
            <person name="Buck C.B."/>
        </authorList>
    </citation>
    <scope>NUCLEOTIDE SEQUENCE</scope>
    <source>
        <strain evidence="1">Ctzm5103</strain>
    </source>
</reference>
<proteinExistence type="predicted"/>
<protein>
    <submittedName>
        <fullName evidence="1">Uncharacterized protein</fullName>
    </submittedName>
</protein>
<dbReference type="EMBL" id="BK015926">
    <property type="protein sequence ID" value="DAF85406.1"/>
    <property type="molecule type" value="Genomic_DNA"/>
</dbReference>
<evidence type="ECO:0000313" key="1">
    <source>
        <dbReference type="EMBL" id="DAF85406.1"/>
    </source>
</evidence>
<organism evidence="1">
    <name type="scientific">Siphoviridae sp. ctzm5103</name>
    <dbReference type="NCBI Taxonomy" id="2825750"/>
    <lineage>
        <taxon>Viruses</taxon>
        <taxon>Duplodnaviria</taxon>
        <taxon>Heunggongvirae</taxon>
        <taxon>Uroviricota</taxon>
        <taxon>Caudoviricetes</taxon>
    </lineage>
</organism>
<accession>A0A8S5TT76</accession>
<name>A0A8S5TT76_9CAUD</name>
<sequence length="153" mass="17182">MTQNEVFNALHRGGAFSLPYLIKMYHPTYGALYFVNNNEDVIYNGNTYHASNFKYTRPQTIGGVLKNGILEITAIDNEVIDIIEKSDELFEVTAVGVLDKAGSITAIKTFKHQYGTAVTDEQMKVIISFTNDDRLEMTFPPYVFDADNNRGNA</sequence>